<sequence>MDAPLSPNPARNPAFKPGEGKYDKEFLLSFRYVFTQPPVELDDRLRRIGLTSASVPHPFATPPRHNVPFIAVTPPAETRHEQTTASDAAKVLRKESIAFIRKRTDVRLSAREAALKQQEEDLDRRQAEVEKQKRDLDEERAQLHRHYLSVQHDLNDRFQNISIENENLERARVQTMAQTLDEKAQIADAMKACADQETEAWISKIQSKQMMNSAIAITEKLLAYFQVLDNISEELRQRVVAVLEAELIAMDGQGFSSPGTQYGRTSRNRLSTSDFVVPRIVTNDLILITGIPRGSEQDEVTHAVGTLSGNTIRVHSLLPASPTMISLAYSVGNPDRFFEGNSYIAKNGEMQSIGRVRLHFVRGAKDQNGSDKNY</sequence>
<dbReference type="RefSeq" id="XP_066637376.1">
    <property type="nucleotide sequence ID" value="XM_066772097.1"/>
</dbReference>
<keyword evidence="1" id="KW-0175">Coiled coil</keyword>
<evidence type="ECO:0000313" key="3">
    <source>
        <dbReference type="Proteomes" id="UP001430584"/>
    </source>
</evidence>
<dbReference type="Proteomes" id="UP001430584">
    <property type="component" value="Unassembled WGS sequence"/>
</dbReference>
<comment type="caution">
    <text evidence="2">The sequence shown here is derived from an EMBL/GenBank/DDBJ whole genome shotgun (WGS) entry which is preliminary data.</text>
</comment>
<keyword evidence="3" id="KW-1185">Reference proteome</keyword>
<proteinExistence type="predicted"/>
<name>A0ABR3CUS7_9PEZI</name>
<dbReference type="GeneID" id="92004671"/>
<reference evidence="2 3" key="1">
    <citation type="submission" date="2024-02" db="EMBL/GenBank/DDBJ databases">
        <title>De novo assembly and annotation of 12 fungi associated with fruit tree decline syndrome in Ontario, Canada.</title>
        <authorList>
            <person name="Sulman M."/>
            <person name="Ellouze W."/>
            <person name="Ilyukhin E."/>
        </authorList>
    </citation>
    <scope>NUCLEOTIDE SEQUENCE [LARGE SCALE GENOMIC DNA]</scope>
    <source>
        <strain evidence="2 3">FDS-637</strain>
    </source>
</reference>
<gene>
    <name evidence="2" type="ORF">SLS55_000586</name>
</gene>
<organism evidence="2 3">
    <name type="scientific">Diplodia seriata</name>
    <dbReference type="NCBI Taxonomy" id="420778"/>
    <lineage>
        <taxon>Eukaryota</taxon>
        <taxon>Fungi</taxon>
        <taxon>Dikarya</taxon>
        <taxon>Ascomycota</taxon>
        <taxon>Pezizomycotina</taxon>
        <taxon>Dothideomycetes</taxon>
        <taxon>Dothideomycetes incertae sedis</taxon>
        <taxon>Botryosphaeriales</taxon>
        <taxon>Botryosphaeriaceae</taxon>
        <taxon>Diplodia</taxon>
    </lineage>
</organism>
<evidence type="ECO:0000256" key="1">
    <source>
        <dbReference type="SAM" id="Coils"/>
    </source>
</evidence>
<evidence type="ECO:0000313" key="2">
    <source>
        <dbReference type="EMBL" id="KAL0264636.1"/>
    </source>
</evidence>
<feature type="coiled-coil region" evidence="1">
    <location>
        <begin position="108"/>
        <end position="171"/>
    </location>
</feature>
<protein>
    <submittedName>
        <fullName evidence="2">Uncharacterized protein</fullName>
    </submittedName>
</protein>
<dbReference type="EMBL" id="JAJVCZ030000001">
    <property type="protein sequence ID" value="KAL0264636.1"/>
    <property type="molecule type" value="Genomic_DNA"/>
</dbReference>
<accession>A0ABR3CUS7</accession>